<dbReference type="Pfam" id="PF08241">
    <property type="entry name" value="Methyltransf_11"/>
    <property type="match status" value="1"/>
</dbReference>
<feature type="domain" description="Methyltransferase type 11" evidence="2">
    <location>
        <begin position="225"/>
        <end position="271"/>
    </location>
</feature>
<organism evidence="3 4">
    <name type="scientific">Acidiphilium acidophilum</name>
    <name type="common">Thiobacillus acidophilus</name>
    <dbReference type="NCBI Taxonomy" id="76588"/>
    <lineage>
        <taxon>Bacteria</taxon>
        <taxon>Pseudomonadati</taxon>
        <taxon>Pseudomonadota</taxon>
        <taxon>Alphaproteobacteria</taxon>
        <taxon>Acetobacterales</taxon>
        <taxon>Acidocellaceae</taxon>
        <taxon>Acidiphilium</taxon>
    </lineage>
</organism>
<dbReference type="GO" id="GO:0008757">
    <property type="term" value="F:S-adenosylmethionine-dependent methyltransferase activity"/>
    <property type="evidence" value="ECO:0007669"/>
    <property type="project" value="InterPro"/>
</dbReference>
<protein>
    <submittedName>
        <fullName evidence="3">Methyltransferase domain-containing protein</fullName>
    </submittedName>
</protein>
<dbReference type="RefSeq" id="WP_319615159.1">
    <property type="nucleotide sequence ID" value="NZ_JAWXYB010000018.1"/>
</dbReference>
<dbReference type="EMBL" id="JAWXYB010000018">
    <property type="protein sequence ID" value="MDX5932317.1"/>
    <property type="molecule type" value="Genomic_DNA"/>
</dbReference>
<reference evidence="3 4" key="1">
    <citation type="submission" date="2023-11" db="EMBL/GenBank/DDBJ databases">
        <title>MicrobeMod: A computational toolkit for identifying prokaryotic methylation and restriction-modification with nanopore sequencing.</title>
        <authorList>
            <person name="Crits-Christoph A."/>
            <person name="Kang S.C."/>
            <person name="Lee H."/>
            <person name="Ostrov N."/>
        </authorList>
    </citation>
    <scope>NUCLEOTIDE SEQUENCE [LARGE SCALE GENOMIC DNA]</scope>
    <source>
        <strain evidence="3 4">DSMZ 700</strain>
    </source>
</reference>
<dbReference type="GO" id="GO:0032259">
    <property type="term" value="P:methylation"/>
    <property type="evidence" value="ECO:0007669"/>
    <property type="project" value="UniProtKB-KW"/>
</dbReference>
<evidence type="ECO:0000313" key="3">
    <source>
        <dbReference type="EMBL" id="MDX5932317.1"/>
    </source>
</evidence>
<dbReference type="InterPro" id="IPR013216">
    <property type="entry name" value="Methyltransf_11"/>
</dbReference>
<keyword evidence="4" id="KW-1185">Reference proteome</keyword>
<proteinExistence type="predicted"/>
<comment type="caution">
    <text evidence="3">The sequence shown here is derived from an EMBL/GenBank/DDBJ whole genome shotgun (WGS) entry which is preliminary data.</text>
</comment>
<feature type="region of interest" description="Disordered" evidence="1">
    <location>
        <begin position="409"/>
        <end position="432"/>
    </location>
</feature>
<keyword evidence="3" id="KW-0489">Methyltransferase</keyword>
<dbReference type="AlphaFoldDB" id="A0AAW9DVI9"/>
<sequence>MPAFIDTPNTTIDSEFLVISGWVAGPTAAATMVTVNGIAIGHRAVERPDVRDALSGFAYTSGVIAMADLRHLAPARHLDIMISINQDRERQQVEVSEALHRRWVDDAAMRTSARAFCKARLRCPSCRSDRLDHGTGAITCRACGAIFPQTGSAFNMISVPLAMEANIVATENVSANPYTPAVLDLIGRVTNAGGVVLDCGAGSRPQRTTGVINVEIVDYASTDVLAIGEALPFADNSFDAAISLAVLEHVRDPFKCAQELLRVVKPGGELLVDVPFLQPVHGFPHHYYNMSAQGLANLFAGHSEVLSCTVPPHGHPIFGVQWLLRDYLAGLPAAVAPGFGAMTVDELVALDVPAFLGDARAHGLDQEGQSPIACLNSLHKLPFCRVPLASTAAIRMPVAPAAAGADRIDHAAGQGNPKTEDEQCGAAADQHG</sequence>
<accession>A0AAW9DVI9</accession>
<dbReference type="SUPFAM" id="SSF53335">
    <property type="entry name" value="S-adenosyl-L-methionine-dependent methyltransferases"/>
    <property type="match status" value="1"/>
</dbReference>
<dbReference type="InterPro" id="IPR029063">
    <property type="entry name" value="SAM-dependent_MTases_sf"/>
</dbReference>
<evidence type="ECO:0000313" key="4">
    <source>
        <dbReference type="Proteomes" id="UP001279553"/>
    </source>
</evidence>
<gene>
    <name evidence="3" type="ORF">SIL87_16290</name>
</gene>
<keyword evidence="3" id="KW-0808">Transferase</keyword>
<dbReference type="CDD" id="cd02440">
    <property type="entry name" value="AdoMet_MTases"/>
    <property type="match status" value="1"/>
</dbReference>
<evidence type="ECO:0000259" key="2">
    <source>
        <dbReference type="Pfam" id="PF08241"/>
    </source>
</evidence>
<evidence type="ECO:0000256" key="1">
    <source>
        <dbReference type="SAM" id="MobiDB-lite"/>
    </source>
</evidence>
<dbReference type="Proteomes" id="UP001279553">
    <property type="component" value="Unassembled WGS sequence"/>
</dbReference>
<name>A0AAW9DVI9_ACIAO</name>
<dbReference type="Gene3D" id="3.40.50.150">
    <property type="entry name" value="Vaccinia Virus protein VP39"/>
    <property type="match status" value="1"/>
</dbReference>